<dbReference type="PROSITE" id="PS50075">
    <property type="entry name" value="CARRIER"/>
    <property type="match status" value="1"/>
</dbReference>
<protein>
    <submittedName>
        <fullName evidence="4">Acyl carrier protein</fullName>
    </submittedName>
</protein>
<keyword evidence="5" id="KW-1185">Reference proteome</keyword>
<dbReference type="Gene3D" id="1.10.1200.10">
    <property type="entry name" value="ACP-like"/>
    <property type="match status" value="1"/>
</dbReference>
<dbReference type="EMBL" id="JBEYRS010000028">
    <property type="protein sequence ID" value="MEW2367621.1"/>
    <property type="molecule type" value="Genomic_DNA"/>
</dbReference>
<dbReference type="RefSeq" id="WP_127910603.1">
    <property type="nucleotide sequence ID" value="NZ_JBEYRR010000001.1"/>
</dbReference>
<organism evidence="4 5">
    <name type="scientific">Streptomyces huasconensis</name>
    <dbReference type="NCBI Taxonomy" id="1854574"/>
    <lineage>
        <taxon>Bacteria</taxon>
        <taxon>Bacillati</taxon>
        <taxon>Actinomycetota</taxon>
        <taxon>Actinomycetes</taxon>
        <taxon>Kitasatosporales</taxon>
        <taxon>Streptomycetaceae</taxon>
        <taxon>Streptomyces</taxon>
    </lineage>
</organism>
<keyword evidence="2" id="KW-0597">Phosphoprotein</keyword>
<keyword evidence="1" id="KW-0596">Phosphopantetheine</keyword>
<dbReference type="SUPFAM" id="SSF47336">
    <property type="entry name" value="ACP-like"/>
    <property type="match status" value="1"/>
</dbReference>
<name>A0ABV3M7E2_9ACTN</name>
<dbReference type="InterPro" id="IPR036736">
    <property type="entry name" value="ACP-like_sf"/>
</dbReference>
<dbReference type="PROSITE" id="PS00012">
    <property type="entry name" value="PHOSPHOPANTETHEINE"/>
    <property type="match status" value="1"/>
</dbReference>
<feature type="domain" description="Carrier" evidence="3">
    <location>
        <begin position="3"/>
        <end position="83"/>
    </location>
</feature>
<accession>A0ABV3M7E2</accession>
<gene>
    <name evidence="4" type="ORF">AB0887_37580</name>
</gene>
<sequence length="89" mass="9505">MSDITLSDLSELCHESIGAPDDGTSMEGEQALDMSFMEFGYDSLALLQLTALISRKYGIVLDDDAVAEAETPRQLLAVINAAPQAGSLR</sequence>
<evidence type="ECO:0000256" key="2">
    <source>
        <dbReference type="ARBA" id="ARBA00022553"/>
    </source>
</evidence>
<reference evidence="4 5" key="1">
    <citation type="submission" date="2024-06" db="EMBL/GenBank/DDBJ databases">
        <title>The Natural Products Discovery Center: Release of the First 8490 Sequenced Strains for Exploring Actinobacteria Biosynthetic Diversity.</title>
        <authorList>
            <person name="Kalkreuter E."/>
            <person name="Kautsar S.A."/>
            <person name="Yang D."/>
            <person name="Bader C.D."/>
            <person name="Teijaro C.N."/>
            <person name="Fluegel L."/>
            <person name="Davis C.M."/>
            <person name="Simpson J.R."/>
            <person name="Lauterbach L."/>
            <person name="Steele A.D."/>
            <person name="Gui C."/>
            <person name="Meng S."/>
            <person name="Li G."/>
            <person name="Viehrig K."/>
            <person name="Ye F."/>
            <person name="Su P."/>
            <person name="Kiefer A.F."/>
            <person name="Nichols A."/>
            <person name="Cepeda A.J."/>
            <person name="Yan W."/>
            <person name="Fan B."/>
            <person name="Jiang Y."/>
            <person name="Adhikari A."/>
            <person name="Zheng C.-J."/>
            <person name="Schuster L."/>
            <person name="Cowan T.M."/>
            <person name="Smanski M.J."/>
            <person name="Chevrette M.G."/>
            <person name="De Carvalho L.P.S."/>
            <person name="Shen B."/>
        </authorList>
    </citation>
    <scope>NUCLEOTIDE SEQUENCE [LARGE SCALE GENOMIC DNA]</scope>
    <source>
        <strain evidence="4 5">NPDC047833</strain>
    </source>
</reference>
<evidence type="ECO:0000256" key="1">
    <source>
        <dbReference type="ARBA" id="ARBA00022450"/>
    </source>
</evidence>
<dbReference type="Proteomes" id="UP001553843">
    <property type="component" value="Unassembled WGS sequence"/>
</dbReference>
<evidence type="ECO:0000313" key="5">
    <source>
        <dbReference type="Proteomes" id="UP001553843"/>
    </source>
</evidence>
<evidence type="ECO:0000259" key="3">
    <source>
        <dbReference type="PROSITE" id="PS50075"/>
    </source>
</evidence>
<evidence type="ECO:0000313" key="4">
    <source>
        <dbReference type="EMBL" id="MEW2367621.1"/>
    </source>
</evidence>
<dbReference type="InterPro" id="IPR009081">
    <property type="entry name" value="PP-bd_ACP"/>
</dbReference>
<comment type="caution">
    <text evidence="4">The sequence shown here is derived from an EMBL/GenBank/DDBJ whole genome shotgun (WGS) entry which is preliminary data.</text>
</comment>
<dbReference type="InterPro" id="IPR006162">
    <property type="entry name" value="Ppantetheine_attach_site"/>
</dbReference>
<proteinExistence type="predicted"/>
<dbReference type="Pfam" id="PF00550">
    <property type="entry name" value="PP-binding"/>
    <property type="match status" value="1"/>
</dbReference>